<evidence type="ECO:0000313" key="2">
    <source>
        <dbReference type="EMBL" id="OFI48333.1"/>
    </source>
</evidence>
<dbReference type="Proteomes" id="UP000178622">
    <property type="component" value="Unassembled WGS sequence"/>
</dbReference>
<dbReference type="STRING" id="1859473.BG261_08610"/>
<protein>
    <submittedName>
        <fullName evidence="2">Uncharacterized protein</fullName>
    </submittedName>
</protein>
<reference evidence="3" key="1">
    <citation type="submission" date="2016-09" db="EMBL/GenBank/DDBJ databases">
        <title>Draft genome sequence of a novel species of the family Streptococcaceae isolated from flowers.</title>
        <authorList>
            <person name="Chuah L.-O."/>
            <person name="Yap K.-P."/>
            <person name="Thong K.L."/>
            <person name="Liong M.T."/>
            <person name="Ahmad R."/>
            <person name="Rusul G."/>
        </authorList>
    </citation>
    <scope>NUCLEOTIDE SEQUENCE [LARGE SCALE GENOMIC DNA]</scope>
    <source>
        <strain evidence="3">DF1</strain>
    </source>
</reference>
<proteinExistence type="predicted"/>
<organism evidence="2 3">
    <name type="scientific">Floricoccus tropicus</name>
    <dbReference type="NCBI Taxonomy" id="1859473"/>
    <lineage>
        <taxon>Bacteria</taxon>
        <taxon>Bacillati</taxon>
        <taxon>Bacillota</taxon>
        <taxon>Bacilli</taxon>
        <taxon>Lactobacillales</taxon>
        <taxon>Streptococcaceae</taxon>
        <taxon>Floricoccus</taxon>
    </lineage>
</organism>
<dbReference type="NCBIfam" id="NF040897">
    <property type="entry name" value="SPJ_0845_Nterm"/>
    <property type="match status" value="1"/>
</dbReference>
<evidence type="ECO:0000256" key="1">
    <source>
        <dbReference type="SAM" id="MobiDB-lite"/>
    </source>
</evidence>
<feature type="region of interest" description="Disordered" evidence="1">
    <location>
        <begin position="40"/>
        <end position="62"/>
    </location>
</feature>
<dbReference type="InterPro" id="IPR047909">
    <property type="entry name" value="SPJ_0845-like_N"/>
</dbReference>
<evidence type="ECO:0000313" key="3">
    <source>
        <dbReference type="Proteomes" id="UP000178622"/>
    </source>
</evidence>
<dbReference type="AlphaFoldDB" id="A0A1E8GL01"/>
<dbReference type="OrthoDB" id="2243706at2"/>
<gene>
    <name evidence="2" type="ORF">BG261_08610</name>
</gene>
<keyword evidence="3" id="KW-1185">Reference proteome</keyword>
<comment type="caution">
    <text evidence="2">The sequence shown here is derived from an EMBL/GenBank/DDBJ whole genome shotgun (WGS) entry which is preliminary data.</text>
</comment>
<accession>A0A1E8GL01</accession>
<sequence length="62" mass="7047">MGLTYKKRDDLEKVLGEFATFPDDFLNTKTDKVVEAQKDANIQVKTEQKPDADDKKDLDTNA</sequence>
<dbReference type="RefSeq" id="WP_070793338.1">
    <property type="nucleotide sequence ID" value="NZ_MKIR01000026.1"/>
</dbReference>
<name>A0A1E8GL01_9LACT</name>
<feature type="compositionally biased region" description="Basic and acidic residues" evidence="1">
    <location>
        <begin position="46"/>
        <end position="62"/>
    </location>
</feature>
<dbReference type="EMBL" id="MKIR01000026">
    <property type="protein sequence ID" value="OFI48333.1"/>
    <property type="molecule type" value="Genomic_DNA"/>
</dbReference>